<organism evidence="2 3">
    <name type="scientific">Hymenobacter glacieicola</name>
    <dbReference type="NCBI Taxonomy" id="1562124"/>
    <lineage>
        <taxon>Bacteria</taxon>
        <taxon>Pseudomonadati</taxon>
        <taxon>Bacteroidota</taxon>
        <taxon>Cytophagia</taxon>
        <taxon>Cytophagales</taxon>
        <taxon>Hymenobacteraceae</taxon>
        <taxon>Hymenobacter</taxon>
    </lineage>
</organism>
<comment type="caution">
    <text evidence="2">The sequence shown here is derived from an EMBL/GenBank/DDBJ whole genome shotgun (WGS) entry which is preliminary data.</text>
</comment>
<sequence>MPFGPVYWGAQATPKPPAEAFKLGGLPPACHPQAGLGAARGRGGQPLAPAAQAGSGAGST</sequence>
<feature type="region of interest" description="Disordered" evidence="1">
    <location>
        <begin position="33"/>
        <end position="60"/>
    </location>
</feature>
<accession>A0ABQ1WKY0</accession>
<protein>
    <submittedName>
        <fullName evidence="2">Uncharacterized protein</fullName>
    </submittedName>
</protein>
<feature type="compositionally biased region" description="Low complexity" evidence="1">
    <location>
        <begin position="45"/>
        <end position="54"/>
    </location>
</feature>
<proteinExistence type="predicted"/>
<gene>
    <name evidence="2" type="ORF">GCM10011378_09920</name>
</gene>
<evidence type="ECO:0000313" key="2">
    <source>
        <dbReference type="EMBL" id="GGG35683.1"/>
    </source>
</evidence>
<reference evidence="3" key="1">
    <citation type="journal article" date="2019" name="Int. J. Syst. Evol. Microbiol.">
        <title>The Global Catalogue of Microorganisms (GCM) 10K type strain sequencing project: providing services to taxonomists for standard genome sequencing and annotation.</title>
        <authorList>
            <consortium name="The Broad Institute Genomics Platform"/>
            <consortium name="The Broad Institute Genome Sequencing Center for Infectious Disease"/>
            <person name="Wu L."/>
            <person name="Ma J."/>
        </authorList>
    </citation>
    <scope>NUCLEOTIDE SEQUENCE [LARGE SCALE GENOMIC DNA]</scope>
    <source>
        <strain evidence="3">CGMCC 1.12990</strain>
    </source>
</reference>
<evidence type="ECO:0000256" key="1">
    <source>
        <dbReference type="SAM" id="MobiDB-lite"/>
    </source>
</evidence>
<evidence type="ECO:0000313" key="3">
    <source>
        <dbReference type="Proteomes" id="UP000601361"/>
    </source>
</evidence>
<name>A0ABQ1WKY0_9BACT</name>
<dbReference type="EMBL" id="BMGS01000002">
    <property type="protein sequence ID" value="GGG35683.1"/>
    <property type="molecule type" value="Genomic_DNA"/>
</dbReference>
<dbReference type="Proteomes" id="UP000601361">
    <property type="component" value="Unassembled WGS sequence"/>
</dbReference>
<keyword evidence="3" id="KW-1185">Reference proteome</keyword>